<keyword evidence="11" id="KW-0830">Ubiquinone</keyword>
<dbReference type="NCBIfam" id="NF004320">
    <property type="entry name" value="PRK05715.1-2"/>
    <property type="match status" value="1"/>
</dbReference>
<evidence type="ECO:0000256" key="2">
    <source>
        <dbReference type="ARBA" id="ARBA00004141"/>
    </source>
</evidence>
<proteinExistence type="inferred from homology"/>
<protein>
    <recommendedName>
        <fullName evidence="11">NADH-quinone oxidoreductase subunit K</fullName>
        <ecNumber evidence="11">7.1.1.-</ecNumber>
    </recommendedName>
    <alternativeName>
        <fullName evidence="11">NADH dehydrogenase I subunit K</fullName>
    </alternativeName>
    <alternativeName>
        <fullName evidence="11">NDH-1 subunit K</fullName>
    </alternativeName>
</protein>
<gene>
    <name evidence="11 12" type="primary">nuoK</name>
    <name evidence="12" type="ORF">SCARUB_03892</name>
</gene>
<comment type="catalytic activity">
    <reaction evidence="11">
        <text>a quinone + NADH + 5 H(+)(in) = a quinol + NAD(+) + 4 H(+)(out)</text>
        <dbReference type="Rhea" id="RHEA:57888"/>
        <dbReference type="ChEBI" id="CHEBI:15378"/>
        <dbReference type="ChEBI" id="CHEBI:24646"/>
        <dbReference type="ChEBI" id="CHEBI:57540"/>
        <dbReference type="ChEBI" id="CHEBI:57945"/>
        <dbReference type="ChEBI" id="CHEBI:132124"/>
    </reaction>
</comment>
<feature type="transmembrane region" description="Helical" evidence="11">
    <location>
        <begin position="6"/>
        <end position="24"/>
    </location>
</feature>
<feature type="transmembrane region" description="Helical" evidence="11">
    <location>
        <begin position="61"/>
        <end position="84"/>
    </location>
</feature>
<dbReference type="InterPro" id="IPR039428">
    <property type="entry name" value="NUOK/Mnh_C1-like"/>
</dbReference>
<evidence type="ECO:0000313" key="12">
    <source>
        <dbReference type="EMBL" id="ODS30990.1"/>
    </source>
</evidence>
<evidence type="ECO:0000256" key="9">
    <source>
        <dbReference type="ARBA" id="ARBA00023027"/>
    </source>
</evidence>
<organism evidence="12 13">
    <name type="scientific">Candidatus Scalindua rubra</name>
    <dbReference type="NCBI Taxonomy" id="1872076"/>
    <lineage>
        <taxon>Bacteria</taxon>
        <taxon>Pseudomonadati</taxon>
        <taxon>Planctomycetota</taxon>
        <taxon>Candidatus Brocadiia</taxon>
        <taxon>Candidatus Brocadiales</taxon>
        <taxon>Candidatus Scalinduaceae</taxon>
        <taxon>Candidatus Scalindua</taxon>
    </lineage>
</organism>
<keyword evidence="7 11" id="KW-1278">Translocase</keyword>
<dbReference type="Gene3D" id="1.10.287.3510">
    <property type="match status" value="1"/>
</dbReference>
<comment type="subunit">
    <text evidence="11">NDH-1 is composed of 14 different subunits. Subunits NuoA, H, J, K, L, M, N constitute the membrane sector of the complex.</text>
</comment>
<dbReference type="HAMAP" id="MF_01456">
    <property type="entry name" value="NDH1_NuoK"/>
    <property type="match status" value="1"/>
</dbReference>
<dbReference type="GO" id="GO:0042773">
    <property type="term" value="P:ATP synthesis coupled electron transport"/>
    <property type="evidence" value="ECO:0007669"/>
    <property type="project" value="InterPro"/>
</dbReference>
<evidence type="ECO:0000256" key="11">
    <source>
        <dbReference type="HAMAP-Rule" id="MF_01456"/>
    </source>
</evidence>
<dbReference type="GO" id="GO:0005886">
    <property type="term" value="C:plasma membrane"/>
    <property type="evidence" value="ECO:0007669"/>
    <property type="project" value="UniProtKB-SubCell"/>
</dbReference>
<dbReference type="EMBL" id="MAYW01000154">
    <property type="protein sequence ID" value="ODS30990.1"/>
    <property type="molecule type" value="Genomic_DNA"/>
</dbReference>
<comment type="subcellular location">
    <subcellularLocation>
        <location evidence="11">Cell membrane</location>
        <topology evidence="11">Multi-pass membrane protein</topology>
    </subcellularLocation>
    <subcellularLocation>
        <location evidence="2">Membrane</location>
        <topology evidence="2">Multi-pass membrane protein</topology>
    </subcellularLocation>
</comment>
<keyword evidence="5 11" id="KW-0812">Transmembrane</keyword>
<sequence length="100" mass="11096">MIPLSWYLILSGILFTIGVIGVLVRRNAIVIFMCIELMLNAVNLAFVTFSRQLNSMDGQIFVFFIMTVAAAEAAVGLAIIVALFRNKATVNVDDINLMKW</sequence>
<keyword evidence="11" id="KW-1003">Cell membrane</keyword>
<name>A0A1E3X5R1_9BACT</name>
<dbReference type="Proteomes" id="UP000094056">
    <property type="component" value="Unassembled WGS sequence"/>
</dbReference>
<comment type="caution">
    <text evidence="12">The sequence shown here is derived from an EMBL/GenBank/DDBJ whole genome shotgun (WGS) entry which is preliminary data.</text>
</comment>
<dbReference type="AlphaFoldDB" id="A0A1E3X5R1"/>
<dbReference type="EC" id="7.1.1.-" evidence="11"/>
<evidence type="ECO:0000256" key="3">
    <source>
        <dbReference type="ARBA" id="ARBA00010519"/>
    </source>
</evidence>
<evidence type="ECO:0000256" key="5">
    <source>
        <dbReference type="ARBA" id="ARBA00022692"/>
    </source>
</evidence>
<dbReference type="NCBIfam" id="NF004323">
    <property type="entry name" value="PRK05715.1-5"/>
    <property type="match status" value="1"/>
</dbReference>
<keyword evidence="10 11" id="KW-0472">Membrane</keyword>
<dbReference type="GO" id="GO:0030964">
    <property type="term" value="C:NADH dehydrogenase complex"/>
    <property type="evidence" value="ECO:0007669"/>
    <property type="project" value="TreeGrafter"/>
</dbReference>
<keyword evidence="4 11" id="KW-0813">Transport</keyword>
<dbReference type="NCBIfam" id="NF004321">
    <property type="entry name" value="PRK05715.1-3"/>
    <property type="match status" value="1"/>
</dbReference>
<keyword evidence="6 11" id="KW-0874">Quinone</keyword>
<evidence type="ECO:0000256" key="8">
    <source>
        <dbReference type="ARBA" id="ARBA00022989"/>
    </source>
</evidence>
<evidence type="ECO:0000256" key="1">
    <source>
        <dbReference type="ARBA" id="ARBA00002378"/>
    </source>
</evidence>
<comment type="similarity">
    <text evidence="3 11">Belongs to the complex I subunit 4L family.</text>
</comment>
<keyword evidence="9 11" id="KW-0520">NAD</keyword>
<evidence type="ECO:0000256" key="4">
    <source>
        <dbReference type="ARBA" id="ARBA00022448"/>
    </source>
</evidence>
<comment type="function">
    <text evidence="1 11">NDH-1 shuttles electrons from NADH, via FMN and iron-sulfur (Fe-S) centers, to quinones in the respiratory chain. The immediate electron acceptor for the enzyme in this species is believed to be ubiquinone. Couples the redox reaction to proton translocation (for every two electrons transferred, four hydrogen ions are translocated across the cytoplasmic membrane), and thus conserves the redox energy in a proton gradient.</text>
</comment>
<reference evidence="12 13" key="1">
    <citation type="submission" date="2016-07" db="EMBL/GenBank/DDBJ databases">
        <title>Draft genome of Scalindua rubra, obtained from a brine-seawater interface in the Red Sea, sheds light on salt adaptation in anammox bacteria.</title>
        <authorList>
            <person name="Speth D.R."/>
            <person name="Lagkouvardos I."/>
            <person name="Wang Y."/>
            <person name="Qian P.-Y."/>
            <person name="Dutilh B.E."/>
            <person name="Jetten M.S."/>
        </authorList>
    </citation>
    <scope>NUCLEOTIDE SEQUENCE [LARGE SCALE GENOMIC DNA]</scope>
    <source>
        <strain evidence="12">BSI-1</strain>
    </source>
</reference>
<dbReference type="GO" id="GO:0048038">
    <property type="term" value="F:quinone binding"/>
    <property type="evidence" value="ECO:0007669"/>
    <property type="project" value="UniProtKB-KW"/>
</dbReference>
<evidence type="ECO:0000256" key="10">
    <source>
        <dbReference type="ARBA" id="ARBA00023136"/>
    </source>
</evidence>
<dbReference type="PANTHER" id="PTHR11434">
    <property type="entry name" value="NADH-UBIQUINONE OXIDOREDUCTASE SUBUNIT ND4L"/>
    <property type="match status" value="1"/>
</dbReference>
<evidence type="ECO:0000313" key="13">
    <source>
        <dbReference type="Proteomes" id="UP000094056"/>
    </source>
</evidence>
<dbReference type="InterPro" id="IPR001133">
    <property type="entry name" value="NADH_UbQ_OxRdtase_chain4L/K"/>
</dbReference>
<keyword evidence="8 11" id="KW-1133">Transmembrane helix</keyword>
<evidence type="ECO:0000256" key="7">
    <source>
        <dbReference type="ARBA" id="ARBA00022967"/>
    </source>
</evidence>
<feature type="transmembrane region" description="Helical" evidence="11">
    <location>
        <begin position="29"/>
        <end position="49"/>
    </location>
</feature>
<dbReference type="PANTHER" id="PTHR11434:SF21">
    <property type="entry name" value="NADH DEHYDROGENASE SUBUNIT 4L-RELATED"/>
    <property type="match status" value="1"/>
</dbReference>
<evidence type="ECO:0000256" key="6">
    <source>
        <dbReference type="ARBA" id="ARBA00022719"/>
    </source>
</evidence>
<dbReference type="PATRIC" id="fig|1872076.5.peg.4640"/>
<accession>A0A1E3X5R1</accession>
<dbReference type="GO" id="GO:0050136">
    <property type="term" value="F:NADH dehydrogenase (quinone) (non-electrogenic) activity"/>
    <property type="evidence" value="ECO:0007669"/>
    <property type="project" value="UniProtKB-UniRule"/>
</dbReference>
<dbReference type="Pfam" id="PF00420">
    <property type="entry name" value="Oxidored_q2"/>
    <property type="match status" value="1"/>
</dbReference>
<dbReference type="FunFam" id="1.10.287.3510:FF:000001">
    <property type="entry name" value="NADH-quinone oxidoreductase subunit K"/>
    <property type="match status" value="1"/>
</dbReference>